<dbReference type="Proteomes" id="UP000244225">
    <property type="component" value="Unassembled WGS sequence"/>
</dbReference>
<evidence type="ECO:0000313" key="2">
    <source>
        <dbReference type="Proteomes" id="UP000244225"/>
    </source>
</evidence>
<keyword evidence="2" id="KW-1185">Reference proteome</keyword>
<accession>A0A2T5YE84</accession>
<evidence type="ECO:0008006" key="3">
    <source>
        <dbReference type="Google" id="ProtNLM"/>
    </source>
</evidence>
<proteinExistence type="predicted"/>
<sequence>MVLGTWPANFYINYLIAVALAQQGRDQAAQPYLAKAIAGDPAQEQYYLREQEAIKQQKSTASAVPVSASEAEARTDAPALPLRLRLNGFNKWEVFMQVSVLVVLQGPFRKPLPPVPQISLNDVFVKGG</sequence>
<evidence type="ECO:0000313" key="1">
    <source>
        <dbReference type="EMBL" id="PTX15021.1"/>
    </source>
</evidence>
<reference evidence="1 2" key="1">
    <citation type="submission" date="2018-04" db="EMBL/GenBank/DDBJ databases">
        <title>Genomic Encyclopedia of Archaeal and Bacterial Type Strains, Phase II (KMG-II): from individual species to whole genera.</title>
        <authorList>
            <person name="Goeker M."/>
        </authorList>
    </citation>
    <scope>NUCLEOTIDE SEQUENCE [LARGE SCALE GENOMIC DNA]</scope>
    <source>
        <strain evidence="1 2">DSM 100162</strain>
    </source>
</reference>
<comment type="caution">
    <text evidence="1">The sequence shown here is derived from an EMBL/GenBank/DDBJ whole genome shotgun (WGS) entry which is preliminary data.</text>
</comment>
<protein>
    <recommendedName>
        <fullName evidence="3">Tetratricopeptide repeat protein</fullName>
    </recommendedName>
</protein>
<name>A0A2T5YE84_9BACT</name>
<dbReference type="EMBL" id="QBKI01000009">
    <property type="protein sequence ID" value="PTX15021.1"/>
    <property type="molecule type" value="Genomic_DNA"/>
</dbReference>
<organism evidence="1 2">
    <name type="scientific">Pontibacter mucosus</name>
    <dbReference type="NCBI Taxonomy" id="1649266"/>
    <lineage>
        <taxon>Bacteria</taxon>
        <taxon>Pseudomonadati</taxon>
        <taxon>Bacteroidota</taxon>
        <taxon>Cytophagia</taxon>
        <taxon>Cytophagales</taxon>
        <taxon>Hymenobacteraceae</taxon>
        <taxon>Pontibacter</taxon>
    </lineage>
</organism>
<dbReference type="AlphaFoldDB" id="A0A2T5YE84"/>
<gene>
    <name evidence="1" type="ORF">C8N40_109119</name>
</gene>